<gene>
    <name evidence="13" type="ORF">BSTOLATCC_MIC27526</name>
</gene>
<evidence type="ECO:0000256" key="9">
    <source>
        <dbReference type="PROSITE-ProRule" id="PRU00023"/>
    </source>
</evidence>
<evidence type="ECO:0000256" key="3">
    <source>
        <dbReference type="ARBA" id="ARBA00022679"/>
    </source>
</evidence>
<evidence type="ECO:0000256" key="4">
    <source>
        <dbReference type="ARBA" id="ARBA00022741"/>
    </source>
</evidence>
<evidence type="ECO:0000256" key="7">
    <source>
        <dbReference type="ARBA" id="ARBA00047899"/>
    </source>
</evidence>
<dbReference type="InterPro" id="IPR011009">
    <property type="entry name" value="Kinase-like_dom_sf"/>
</dbReference>
<dbReference type="EC" id="2.7.11.1" evidence="1"/>
<dbReference type="InterPro" id="IPR000719">
    <property type="entry name" value="Prot_kinase_dom"/>
</dbReference>
<dbReference type="PROSITE" id="PS50297">
    <property type="entry name" value="ANK_REP_REGION"/>
    <property type="match status" value="2"/>
</dbReference>
<evidence type="ECO:0000259" key="12">
    <source>
        <dbReference type="PROSITE" id="PS51285"/>
    </source>
</evidence>
<keyword evidence="4" id="KW-0547">Nucleotide-binding</keyword>
<dbReference type="CDD" id="cd05123">
    <property type="entry name" value="STKc_AGC"/>
    <property type="match status" value="1"/>
</dbReference>
<dbReference type="PROSITE" id="PS50088">
    <property type="entry name" value="ANK_REPEAT"/>
    <property type="match status" value="2"/>
</dbReference>
<dbReference type="Gene3D" id="1.10.510.10">
    <property type="entry name" value="Transferase(Phosphotransferase) domain 1"/>
    <property type="match status" value="1"/>
</dbReference>
<reference evidence="13" key="1">
    <citation type="submission" date="2021-09" db="EMBL/GenBank/DDBJ databases">
        <authorList>
            <consortium name="AG Swart"/>
            <person name="Singh M."/>
            <person name="Singh A."/>
            <person name="Seah K."/>
            <person name="Emmerich C."/>
        </authorList>
    </citation>
    <scope>NUCLEOTIDE SEQUENCE</scope>
    <source>
        <strain evidence="13">ATCC30299</strain>
    </source>
</reference>
<protein>
    <recommendedName>
        <fullName evidence="1">non-specific serine/threonine protein kinase</fullName>
        <ecNumber evidence="1">2.7.11.1</ecNumber>
    </recommendedName>
</protein>
<feature type="domain" description="Protein kinase" evidence="11">
    <location>
        <begin position="420"/>
        <end position="665"/>
    </location>
</feature>
<evidence type="ECO:0000313" key="14">
    <source>
        <dbReference type="Proteomes" id="UP001162131"/>
    </source>
</evidence>
<feature type="region of interest" description="Disordered" evidence="10">
    <location>
        <begin position="680"/>
        <end position="708"/>
    </location>
</feature>
<feature type="region of interest" description="Disordered" evidence="10">
    <location>
        <begin position="1"/>
        <end position="44"/>
    </location>
</feature>
<organism evidence="13 14">
    <name type="scientific">Blepharisma stoltei</name>
    <dbReference type="NCBI Taxonomy" id="1481888"/>
    <lineage>
        <taxon>Eukaryota</taxon>
        <taxon>Sar</taxon>
        <taxon>Alveolata</taxon>
        <taxon>Ciliophora</taxon>
        <taxon>Postciliodesmatophora</taxon>
        <taxon>Heterotrichea</taxon>
        <taxon>Heterotrichida</taxon>
        <taxon>Blepharismidae</taxon>
        <taxon>Blepharisma</taxon>
    </lineage>
</organism>
<sequence>MSTSNEESQFHTQASLPATSSRSKHRDFSKISEKTPIGDPSYRYSVPIKQRHGHSLLLPSKESSSPTIEPQTPASTNIWIENLCDAAKEGNIDQLHEILLNYSKEKSLFLLEENAIDLINGPSNNRWRPIHFACLNGHHKLLRELLNLGASCNLETDDHWTPLQLACYYGFLPCVEALLHSPLIQINRMSEDKGTGLHLACETGRTKIVKLLLENKADINLEDPYGKVALELTQKTKIIELIPQYTGEGELLKYSKKENIEKPPCFSGHVYWSAPWQINDKHAFLVLNINDGHLNHYHHRISFLDSQPPDFCIKIKDIEDVRIFSEKENSDKHFFIIEAKENTLKYYCKFADMTRVWADQILEAIKYLQISKKRRSSFEESEDENEERFRIKPRYLQFEEDDKQINTEEDTEEIINFSCFDTIDEISAETYGKSFLVRKKNTGEMFIIKSLDKITLKKNDQIKYAISCSKIFKTVRHPFIMDMYWAFQTPKNIYLVLEAFNYGSLMDLLKTKKTLPEDAARFYIAETLLAIEHLHSLDFVYKDLKLENILIDMHGHAKLSVFNFTEKKELSPNEPPKIIAPELQNPGAYKQVDIYSLGVCLFTLLAGFLPFYSEDLASWHKKIKSGVIRYPHFITQDARSLIHMLMNNNSDKRPAIEEIKNHDFFRDINWSDIYERKALPPYTGDNLRRKSETEETRTPVEDEHENAE</sequence>
<evidence type="ECO:0000256" key="6">
    <source>
        <dbReference type="ARBA" id="ARBA00022840"/>
    </source>
</evidence>
<dbReference type="PROSITE" id="PS50011">
    <property type="entry name" value="PROTEIN_KINASE_DOM"/>
    <property type="match status" value="1"/>
</dbReference>
<dbReference type="SMART" id="SM00248">
    <property type="entry name" value="ANK"/>
    <property type="match status" value="3"/>
</dbReference>
<feature type="repeat" description="ANK" evidence="9">
    <location>
        <begin position="125"/>
        <end position="157"/>
    </location>
</feature>
<evidence type="ECO:0000256" key="10">
    <source>
        <dbReference type="SAM" id="MobiDB-lite"/>
    </source>
</evidence>
<accession>A0AAU9J6P6</accession>
<dbReference type="GO" id="GO:0005524">
    <property type="term" value="F:ATP binding"/>
    <property type="evidence" value="ECO:0007669"/>
    <property type="project" value="UniProtKB-KW"/>
</dbReference>
<dbReference type="Pfam" id="PF12796">
    <property type="entry name" value="Ank_2"/>
    <property type="match status" value="1"/>
</dbReference>
<keyword evidence="14" id="KW-1185">Reference proteome</keyword>
<dbReference type="Gene3D" id="1.25.40.20">
    <property type="entry name" value="Ankyrin repeat-containing domain"/>
    <property type="match status" value="1"/>
</dbReference>
<name>A0AAU9J6P6_9CILI</name>
<feature type="domain" description="AGC-kinase C-terminal" evidence="12">
    <location>
        <begin position="666"/>
        <end position="708"/>
    </location>
</feature>
<dbReference type="Proteomes" id="UP001162131">
    <property type="component" value="Unassembled WGS sequence"/>
</dbReference>
<comment type="catalytic activity">
    <reaction evidence="7">
        <text>L-threonyl-[protein] + ATP = O-phospho-L-threonyl-[protein] + ADP + H(+)</text>
        <dbReference type="Rhea" id="RHEA:46608"/>
        <dbReference type="Rhea" id="RHEA-COMP:11060"/>
        <dbReference type="Rhea" id="RHEA-COMP:11605"/>
        <dbReference type="ChEBI" id="CHEBI:15378"/>
        <dbReference type="ChEBI" id="CHEBI:30013"/>
        <dbReference type="ChEBI" id="CHEBI:30616"/>
        <dbReference type="ChEBI" id="CHEBI:61977"/>
        <dbReference type="ChEBI" id="CHEBI:456216"/>
        <dbReference type="EC" id="2.7.11.1"/>
    </reaction>
</comment>
<proteinExistence type="predicted"/>
<keyword evidence="6" id="KW-0067">ATP-binding</keyword>
<dbReference type="SUPFAM" id="SSF56112">
    <property type="entry name" value="Protein kinase-like (PK-like)"/>
    <property type="match status" value="1"/>
</dbReference>
<dbReference type="Gene3D" id="3.30.200.20">
    <property type="entry name" value="Phosphorylase Kinase, domain 1"/>
    <property type="match status" value="1"/>
</dbReference>
<dbReference type="Pfam" id="PF00069">
    <property type="entry name" value="Pkinase"/>
    <property type="match status" value="1"/>
</dbReference>
<feature type="repeat" description="ANK" evidence="9">
    <location>
        <begin position="192"/>
        <end position="224"/>
    </location>
</feature>
<dbReference type="EMBL" id="CAJZBQ010000027">
    <property type="protein sequence ID" value="CAG9320950.1"/>
    <property type="molecule type" value="Genomic_DNA"/>
</dbReference>
<dbReference type="InterPro" id="IPR045270">
    <property type="entry name" value="STKc_AGC"/>
</dbReference>
<evidence type="ECO:0000256" key="8">
    <source>
        <dbReference type="ARBA" id="ARBA00048679"/>
    </source>
</evidence>
<dbReference type="PROSITE" id="PS51285">
    <property type="entry name" value="AGC_KINASE_CTER"/>
    <property type="match status" value="1"/>
</dbReference>
<dbReference type="PANTHER" id="PTHR24356">
    <property type="entry name" value="SERINE/THREONINE-PROTEIN KINASE"/>
    <property type="match status" value="1"/>
</dbReference>
<dbReference type="SMART" id="SM00220">
    <property type="entry name" value="S_TKc"/>
    <property type="match status" value="1"/>
</dbReference>
<dbReference type="PROSITE" id="PS00108">
    <property type="entry name" value="PROTEIN_KINASE_ST"/>
    <property type="match status" value="1"/>
</dbReference>
<keyword evidence="5" id="KW-0418">Kinase</keyword>
<comment type="caution">
    <text evidence="13">The sequence shown here is derived from an EMBL/GenBank/DDBJ whole genome shotgun (WGS) entry which is preliminary data.</text>
</comment>
<dbReference type="InterPro" id="IPR000961">
    <property type="entry name" value="AGC-kinase_C"/>
</dbReference>
<dbReference type="InterPro" id="IPR050236">
    <property type="entry name" value="Ser_Thr_kinase_AGC"/>
</dbReference>
<dbReference type="GO" id="GO:0035556">
    <property type="term" value="P:intracellular signal transduction"/>
    <property type="evidence" value="ECO:0007669"/>
    <property type="project" value="TreeGrafter"/>
</dbReference>
<feature type="compositionally biased region" description="Basic and acidic residues" evidence="10">
    <location>
        <begin position="686"/>
        <end position="708"/>
    </location>
</feature>
<dbReference type="InterPro" id="IPR008271">
    <property type="entry name" value="Ser/Thr_kinase_AS"/>
</dbReference>
<dbReference type="AlphaFoldDB" id="A0AAU9J6P6"/>
<dbReference type="InterPro" id="IPR036770">
    <property type="entry name" value="Ankyrin_rpt-contain_sf"/>
</dbReference>
<keyword evidence="9" id="KW-0040">ANK repeat</keyword>
<dbReference type="SUPFAM" id="SSF48403">
    <property type="entry name" value="Ankyrin repeat"/>
    <property type="match status" value="1"/>
</dbReference>
<evidence type="ECO:0000313" key="13">
    <source>
        <dbReference type="EMBL" id="CAG9320950.1"/>
    </source>
</evidence>
<evidence type="ECO:0000256" key="5">
    <source>
        <dbReference type="ARBA" id="ARBA00022777"/>
    </source>
</evidence>
<dbReference type="PANTHER" id="PTHR24356:SF1">
    <property type="entry name" value="SERINE_THREONINE-PROTEIN KINASE GREATWALL"/>
    <property type="match status" value="1"/>
</dbReference>
<keyword evidence="2" id="KW-0723">Serine/threonine-protein kinase</keyword>
<evidence type="ECO:0000256" key="1">
    <source>
        <dbReference type="ARBA" id="ARBA00012513"/>
    </source>
</evidence>
<keyword evidence="3" id="KW-0808">Transferase</keyword>
<dbReference type="GO" id="GO:0004674">
    <property type="term" value="F:protein serine/threonine kinase activity"/>
    <property type="evidence" value="ECO:0007669"/>
    <property type="project" value="UniProtKB-KW"/>
</dbReference>
<feature type="compositionally biased region" description="Polar residues" evidence="10">
    <location>
        <begin position="1"/>
        <end position="21"/>
    </location>
</feature>
<comment type="catalytic activity">
    <reaction evidence="8">
        <text>L-seryl-[protein] + ATP = O-phospho-L-seryl-[protein] + ADP + H(+)</text>
        <dbReference type="Rhea" id="RHEA:17989"/>
        <dbReference type="Rhea" id="RHEA-COMP:9863"/>
        <dbReference type="Rhea" id="RHEA-COMP:11604"/>
        <dbReference type="ChEBI" id="CHEBI:15378"/>
        <dbReference type="ChEBI" id="CHEBI:29999"/>
        <dbReference type="ChEBI" id="CHEBI:30616"/>
        <dbReference type="ChEBI" id="CHEBI:83421"/>
        <dbReference type="ChEBI" id="CHEBI:456216"/>
        <dbReference type="EC" id="2.7.11.1"/>
    </reaction>
</comment>
<evidence type="ECO:0000259" key="11">
    <source>
        <dbReference type="PROSITE" id="PS50011"/>
    </source>
</evidence>
<dbReference type="Pfam" id="PF13857">
    <property type="entry name" value="Ank_5"/>
    <property type="match status" value="1"/>
</dbReference>
<dbReference type="InterPro" id="IPR002110">
    <property type="entry name" value="Ankyrin_rpt"/>
</dbReference>
<evidence type="ECO:0000256" key="2">
    <source>
        <dbReference type="ARBA" id="ARBA00022527"/>
    </source>
</evidence>